<protein>
    <recommendedName>
        <fullName evidence="2 6">Ribonucleoside-diphosphate reductase</fullName>
        <ecNumber evidence="2 6">1.17.4.1</ecNumber>
    </recommendedName>
</protein>
<dbReference type="SUPFAM" id="SSF48168">
    <property type="entry name" value="R1 subunit of ribonucleotide reductase, N-terminal domain"/>
    <property type="match status" value="1"/>
</dbReference>
<dbReference type="InterPro" id="IPR000788">
    <property type="entry name" value="RNR_lg_C"/>
</dbReference>
<gene>
    <name evidence="10" type="ORF">Amme_038_012</name>
</gene>
<evidence type="ECO:0000256" key="4">
    <source>
        <dbReference type="ARBA" id="ARBA00023116"/>
    </source>
</evidence>
<keyword evidence="3 6" id="KW-0560">Oxidoreductase</keyword>
<dbReference type="InterPro" id="IPR013509">
    <property type="entry name" value="RNR_lsu_N"/>
</dbReference>
<dbReference type="CDD" id="cd01679">
    <property type="entry name" value="RNR_I"/>
    <property type="match status" value="1"/>
</dbReference>
<proteinExistence type="inferred from homology"/>
<evidence type="ECO:0000256" key="1">
    <source>
        <dbReference type="ARBA" id="ARBA00010406"/>
    </source>
</evidence>
<evidence type="ECO:0000259" key="8">
    <source>
        <dbReference type="Pfam" id="PF00317"/>
    </source>
</evidence>
<reference evidence="10 11" key="2">
    <citation type="journal article" date="2014" name="FEMS Microbiol. Lett.">
        <title>Draft genomic DNA sequence of the facultatively methylotrophic bacterium Acidomonas methanolica type strain MB58.</title>
        <authorList>
            <person name="Higashiura N."/>
            <person name="Hadano H."/>
            <person name="Hirakawa H."/>
            <person name="Matsutani M."/>
            <person name="Takabe S."/>
            <person name="Matsushita K."/>
            <person name="Azuma Y."/>
        </authorList>
    </citation>
    <scope>NUCLEOTIDE SEQUENCE [LARGE SCALE GENOMIC DNA]</scope>
    <source>
        <strain evidence="10 11">MB58</strain>
    </source>
</reference>
<evidence type="ECO:0000259" key="9">
    <source>
        <dbReference type="Pfam" id="PF02867"/>
    </source>
</evidence>
<comment type="function">
    <text evidence="6">Provides the precursors necessary for DNA synthesis. Catalyzes the biosynthesis of deoxyribonucleotides from the corresponding ribonucleotides.</text>
</comment>
<comment type="similarity">
    <text evidence="1 6">Belongs to the ribonucleoside diphosphate reductase large chain family.</text>
</comment>
<evidence type="ECO:0000256" key="2">
    <source>
        <dbReference type="ARBA" id="ARBA00012274"/>
    </source>
</evidence>
<feature type="domain" description="Ribonucleotide reductase large subunit C-terminal" evidence="9">
    <location>
        <begin position="147"/>
        <end position="467"/>
    </location>
</feature>
<dbReference type="Pfam" id="PF02867">
    <property type="entry name" value="Ribonuc_red_lgC"/>
    <property type="match status" value="2"/>
</dbReference>
<dbReference type="EC" id="1.17.4.1" evidence="2 6"/>
<keyword evidence="4 6" id="KW-0215">Deoxyribonucleotide synthesis</keyword>
<dbReference type="AlphaFoldDB" id="A0A023D3N1"/>
<evidence type="ECO:0000313" key="11">
    <source>
        <dbReference type="Proteomes" id="UP000019760"/>
    </source>
</evidence>
<comment type="caution">
    <text evidence="10">The sequence shown here is derived from an EMBL/GenBank/DDBJ whole genome shotgun (WGS) entry which is preliminary data.</text>
</comment>
<evidence type="ECO:0000256" key="6">
    <source>
        <dbReference type="RuleBase" id="RU003410"/>
    </source>
</evidence>
<dbReference type="SUPFAM" id="SSF51998">
    <property type="entry name" value="PFL-like glycyl radical enzymes"/>
    <property type="match status" value="1"/>
</dbReference>
<organism evidence="10 11">
    <name type="scientific">Acidomonas methanolica NBRC 104435</name>
    <dbReference type="NCBI Taxonomy" id="1231351"/>
    <lineage>
        <taxon>Bacteria</taxon>
        <taxon>Pseudomonadati</taxon>
        <taxon>Pseudomonadota</taxon>
        <taxon>Alphaproteobacteria</taxon>
        <taxon>Acetobacterales</taxon>
        <taxon>Acetobacteraceae</taxon>
        <taxon>Acidomonas</taxon>
    </lineage>
</organism>
<evidence type="ECO:0000256" key="7">
    <source>
        <dbReference type="SAM" id="MobiDB-lite"/>
    </source>
</evidence>
<dbReference type="GO" id="GO:0009263">
    <property type="term" value="P:deoxyribonucleotide biosynthetic process"/>
    <property type="evidence" value="ECO:0007669"/>
    <property type="project" value="UniProtKB-KW"/>
</dbReference>
<dbReference type="NCBIfam" id="NF006577">
    <property type="entry name" value="PRK09102.1"/>
    <property type="match status" value="1"/>
</dbReference>
<dbReference type="FunFam" id="3.20.70.20:FF:000034">
    <property type="entry name" value="Ribonucleoside-diphosphate reductase large chain, putative"/>
    <property type="match status" value="1"/>
</dbReference>
<dbReference type="EMBL" id="BAND01000038">
    <property type="protein sequence ID" value="GAJ28763.1"/>
    <property type="molecule type" value="Genomic_DNA"/>
</dbReference>
<dbReference type="PANTHER" id="PTHR11573:SF6">
    <property type="entry name" value="RIBONUCLEOSIDE-DIPHOSPHATE REDUCTASE LARGE SUBUNIT"/>
    <property type="match status" value="1"/>
</dbReference>
<dbReference type="InterPro" id="IPR008926">
    <property type="entry name" value="RNR_R1-su_N"/>
</dbReference>
<dbReference type="InterPro" id="IPR039718">
    <property type="entry name" value="Rrm1"/>
</dbReference>
<feature type="domain" description="Ribonucleotide reductase large subunit N-terminal" evidence="8">
    <location>
        <begin position="78"/>
        <end position="143"/>
    </location>
</feature>
<name>A0A023D3N1_ACIMT</name>
<dbReference type="Pfam" id="PF00317">
    <property type="entry name" value="Ribonuc_red_lgN"/>
    <property type="match status" value="1"/>
</dbReference>
<accession>A0A023D3N1</accession>
<evidence type="ECO:0000313" key="10">
    <source>
        <dbReference type="EMBL" id="GAJ28763.1"/>
    </source>
</evidence>
<sequence length="670" mass="74493">MSLYEGSVTERAPEQDVSVSSSPSGETLRSEVTDAPVPEAVPELGVAGPDVAEPELFDSVVQLEGHHPVRVDHARDSLLTDFGKATLDNRYLLPGERYQDLFGRVASYYGADAAHAQRLYDYISKLWFMPATPVLSNGGTTRGLPISCFLNEADDSLRGIVDLWNENVWLASKGGGIGSYWGNLRSIGENVGKNGKTSGVIPFIRVMDSLTLAISQGSLRRGSAAVYLPIWHPEVEEFIEMRRPTGGDPNRKALNLHHGVLVTDDFMRAVERDEEWGLRSPKDMSVIRSVSARGLWIRLLTARMEQGEPYIIYSDHVNRARPEHHKLAGLEVKTSNLCAEITLPTGLDHLGQNRTAVCCLSSLNLETWDEWKDEPRFIEDVLLFLDNVLQDFIDRAPDDMARAKYAAARERSVGLGVMGFHSFLQARGIPFESVMAKVWNRKIFQQIRAQADAASRHLAELRGPCPDAEEYGIMERFSHKLAIAPTASISIIAGNASPGIEPIAANVFLQKTLSGSFTVRNRHLLKLLEEKGRNTDAVWSSITLSKGSVQHLDFLTQEEKDVFKTAFELDQRWIVEHAADRAPFICQAQSINLFLPADVHKRDLHQIHMLAWKRGVKSLYYCRSLSVQRADTVSDKAVKHDIMAEDEAMPAAAEKKPGGGPDYEECLACQ</sequence>
<feature type="region of interest" description="Disordered" evidence="7">
    <location>
        <begin position="1"/>
        <end position="45"/>
    </location>
</feature>
<dbReference type="GO" id="GO:0005524">
    <property type="term" value="F:ATP binding"/>
    <property type="evidence" value="ECO:0007669"/>
    <property type="project" value="InterPro"/>
</dbReference>
<evidence type="ECO:0000256" key="5">
    <source>
        <dbReference type="ARBA" id="ARBA00047754"/>
    </source>
</evidence>
<dbReference type="Gene3D" id="3.20.70.20">
    <property type="match status" value="1"/>
</dbReference>
<dbReference type="GO" id="GO:0005971">
    <property type="term" value="C:ribonucleoside-diphosphate reductase complex"/>
    <property type="evidence" value="ECO:0007669"/>
    <property type="project" value="TreeGrafter"/>
</dbReference>
<dbReference type="Proteomes" id="UP000019760">
    <property type="component" value="Unassembled WGS sequence"/>
</dbReference>
<feature type="compositionally biased region" description="Polar residues" evidence="7">
    <location>
        <begin position="17"/>
        <end position="27"/>
    </location>
</feature>
<evidence type="ECO:0000256" key="3">
    <source>
        <dbReference type="ARBA" id="ARBA00023002"/>
    </source>
</evidence>
<dbReference type="PANTHER" id="PTHR11573">
    <property type="entry name" value="RIBONUCLEOSIDE-DIPHOSPHATE REDUCTASE LARGE CHAIN"/>
    <property type="match status" value="1"/>
</dbReference>
<dbReference type="GO" id="GO:0004748">
    <property type="term" value="F:ribonucleoside-diphosphate reductase activity, thioredoxin disulfide as acceptor"/>
    <property type="evidence" value="ECO:0007669"/>
    <property type="project" value="UniProtKB-EC"/>
</dbReference>
<comment type="catalytic activity">
    <reaction evidence="5 6">
        <text>a 2'-deoxyribonucleoside 5'-diphosphate + [thioredoxin]-disulfide + H2O = a ribonucleoside 5'-diphosphate + [thioredoxin]-dithiol</text>
        <dbReference type="Rhea" id="RHEA:23252"/>
        <dbReference type="Rhea" id="RHEA-COMP:10698"/>
        <dbReference type="Rhea" id="RHEA-COMP:10700"/>
        <dbReference type="ChEBI" id="CHEBI:15377"/>
        <dbReference type="ChEBI" id="CHEBI:29950"/>
        <dbReference type="ChEBI" id="CHEBI:50058"/>
        <dbReference type="ChEBI" id="CHEBI:57930"/>
        <dbReference type="ChEBI" id="CHEBI:73316"/>
        <dbReference type="EC" id="1.17.4.1"/>
    </reaction>
</comment>
<keyword evidence="11" id="KW-1185">Reference proteome</keyword>
<dbReference type="PRINTS" id="PR01183">
    <property type="entry name" value="RIBORDTASEM1"/>
</dbReference>
<reference evidence="11" key="1">
    <citation type="journal article" date="2014" name="FEMS Microbiol. Lett.">
        <title>Draft Genomic DNA Sequence of the Facultatively Methylotrophic Bacterium Acidomonas methanolica type strain MB58.</title>
        <authorList>
            <person name="Higashiura N."/>
            <person name="Hadano H."/>
            <person name="Hirakawa H."/>
            <person name="Matsutani M."/>
            <person name="Takabe S."/>
            <person name="Matsushita K."/>
            <person name="Azuma Y."/>
        </authorList>
    </citation>
    <scope>NUCLEOTIDE SEQUENCE [LARGE SCALE GENOMIC DNA]</scope>
    <source>
        <strain evidence="11">MB58</strain>
    </source>
</reference>
<dbReference type="UniPathway" id="UPA00326"/>
<feature type="domain" description="Ribonucleotide reductase large subunit C-terminal" evidence="9">
    <location>
        <begin position="470"/>
        <end position="621"/>
    </location>
</feature>